<dbReference type="InterPro" id="IPR037294">
    <property type="entry name" value="ABC_BtuC-like"/>
</dbReference>
<name>A0A0G3HIE6_9CORY</name>
<dbReference type="KEGG" id="cut:CUTER_08420"/>
<dbReference type="CDD" id="cd06550">
    <property type="entry name" value="TM_ABC_iron-siderophores_like"/>
    <property type="match status" value="1"/>
</dbReference>
<dbReference type="PANTHER" id="PTHR30472:SF25">
    <property type="entry name" value="ABC TRANSPORTER PERMEASE PROTEIN MJ0876-RELATED"/>
    <property type="match status" value="1"/>
</dbReference>
<feature type="compositionally biased region" description="Basic and acidic residues" evidence="8">
    <location>
        <begin position="21"/>
        <end position="33"/>
    </location>
</feature>
<reference evidence="11" key="2">
    <citation type="submission" date="2015-05" db="EMBL/GenBank/DDBJ databases">
        <title>Complete genome sequence of Corynebacterium uterequi DSM 45634, isolated from the uterus of a maiden mare.</title>
        <authorList>
            <person name="Ruckert C."/>
            <person name="Albersmeier A."/>
            <person name="Winkler A."/>
            <person name="Tauch A."/>
        </authorList>
    </citation>
    <scope>NUCLEOTIDE SEQUENCE [LARGE SCALE GENOMIC DNA]</scope>
    <source>
        <strain evidence="11">DSM 45634</strain>
    </source>
</reference>
<dbReference type="GO" id="GO:0005886">
    <property type="term" value="C:plasma membrane"/>
    <property type="evidence" value="ECO:0007669"/>
    <property type="project" value="UniProtKB-SubCell"/>
</dbReference>
<dbReference type="STRING" id="1072256.CUTER_08420"/>
<feature type="transmembrane region" description="Helical" evidence="9">
    <location>
        <begin position="152"/>
        <end position="172"/>
    </location>
</feature>
<dbReference type="PATRIC" id="fig|1072256.5.peg.1662"/>
<protein>
    <submittedName>
        <fullName evidence="10">ABC-type Fe3+-siderophore transport system, permease component</fullName>
    </submittedName>
</protein>
<dbReference type="AlphaFoldDB" id="A0A0G3HIE6"/>
<keyword evidence="5 9" id="KW-0812">Transmembrane</keyword>
<evidence type="ECO:0000256" key="7">
    <source>
        <dbReference type="ARBA" id="ARBA00023136"/>
    </source>
</evidence>
<accession>A0A0G3HIE6</accession>
<proteinExistence type="inferred from homology"/>
<dbReference type="SUPFAM" id="SSF81345">
    <property type="entry name" value="ABC transporter involved in vitamin B12 uptake, BtuC"/>
    <property type="match status" value="1"/>
</dbReference>
<dbReference type="RefSeq" id="WP_201775031.1">
    <property type="nucleotide sequence ID" value="NZ_CP011546.1"/>
</dbReference>
<keyword evidence="7 9" id="KW-0472">Membrane</keyword>
<reference evidence="10 11" key="1">
    <citation type="journal article" date="2015" name="Genome Announc.">
        <title>Virulence Factor Genes Detected in the Complete Genome Sequence of Corynebacterium uterequi DSM 45634, Isolated from the Uterus of a Maiden Mare.</title>
        <authorList>
            <person name="Ruckert C."/>
            <person name="Kriete M."/>
            <person name="Jaenicke S."/>
            <person name="Winkler A."/>
            <person name="Tauch A."/>
        </authorList>
    </citation>
    <scope>NUCLEOTIDE SEQUENCE [LARGE SCALE GENOMIC DNA]</scope>
    <source>
        <strain evidence="10 11">DSM 45634</strain>
    </source>
</reference>
<dbReference type="Gene3D" id="1.10.3470.10">
    <property type="entry name" value="ABC transporter involved in vitamin B12 uptake, BtuC"/>
    <property type="match status" value="1"/>
</dbReference>
<dbReference type="PANTHER" id="PTHR30472">
    <property type="entry name" value="FERRIC ENTEROBACTIN TRANSPORT SYSTEM PERMEASE PROTEIN"/>
    <property type="match status" value="1"/>
</dbReference>
<evidence type="ECO:0000256" key="4">
    <source>
        <dbReference type="ARBA" id="ARBA00022475"/>
    </source>
</evidence>
<dbReference type="Pfam" id="PF01032">
    <property type="entry name" value="FecCD"/>
    <property type="match status" value="1"/>
</dbReference>
<dbReference type="GO" id="GO:0033214">
    <property type="term" value="P:siderophore-iron import into cell"/>
    <property type="evidence" value="ECO:0007669"/>
    <property type="project" value="TreeGrafter"/>
</dbReference>
<evidence type="ECO:0000256" key="9">
    <source>
        <dbReference type="SAM" id="Phobius"/>
    </source>
</evidence>
<evidence type="ECO:0000256" key="3">
    <source>
        <dbReference type="ARBA" id="ARBA00022448"/>
    </source>
</evidence>
<feature type="transmembrane region" description="Helical" evidence="9">
    <location>
        <begin position="184"/>
        <end position="205"/>
    </location>
</feature>
<keyword evidence="3" id="KW-0813">Transport</keyword>
<dbReference type="FunFam" id="1.10.3470.10:FF:000001">
    <property type="entry name" value="Vitamin B12 ABC transporter permease BtuC"/>
    <property type="match status" value="1"/>
</dbReference>
<feature type="transmembrane region" description="Helical" evidence="9">
    <location>
        <begin position="97"/>
        <end position="114"/>
    </location>
</feature>
<feature type="transmembrane region" description="Helical" evidence="9">
    <location>
        <begin position="126"/>
        <end position="146"/>
    </location>
</feature>
<feature type="transmembrane region" description="Helical" evidence="9">
    <location>
        <begin position="42"/>
        <end position="62"/>
    </location>
</feature>
<evidence type="ECO:0000256" key="8">
    <source>
        <dbReference type="SAM" id="MobiDB-lite"/>
    </source>
</evidence>
<organism evidence="10 11">
    <name type="scientific">Corynebacterium uterequi</name>
    <dbReference type="NCBI Taxonomy" id="1072256"/>
    <lineage>
        <taxon>Bacteria</taxon>
        <taxon>Bacillati</taxon>
        <taxon>Actinomycetota</taxon>
        <taxon>Actinomycetes</taxon>
        <taxon>Mycobacteriales</taxon>
        <taxon>Corynebacteriaceae</taxon>
        <taxon>Corynebacterium</taxon>
    </lineage>
</organism>
<evidence type="ECO:0000256" key="5">
    <source>
        <dbReference type="ARBA" id="ARBA00022692"/>
    </source>
</evidence>
<feature type="transmembrane region" description="Helical" evidence="9">
    <location>
        <begin position="345"/>
        <end position="362"/>
    </location>
</feature>
<dbReference type="Proteomes" id="UP000035548">
    <property type="component" value="Chromosome"/>
</dbReference>
<feature type="transmembrane region" description="Helical" evidence="9">
    <location>
        <begin position="314"/>
        <end position="333"/>
    </location>
</feature>
<feature type="transmembrane region" description="Helical" evidence="9">
    <location>
        <begin position="225"/>
        <end position="251"/>
    </location>
</feature>
<feature type="region of interest" description="Disordered" evidence="8">
    <location>
        <begin position="1"/>
        <end position="34"/>
    </location>
</feature>
<dbReference type="EMBL" id="CP011546">
    <property type="protein sequence ID" value="AKK11668.1"/>
    <property type="molecule type" value="Genomic_DNA"/>
</dbReference>
<keyword evidence="6 9" id="KW-1133">Transmembrane helix</keyword>
<evidence type="ECO:0000313" key="10">
    <source>
        <dbReference type="EMBL" id="AKK11668.1"/>
    </source>
</evidence>
<evidence type="ECO:0000313" key="11">
    <source>
        <dbReference type="Proteomes" id="UP000035548"/>
    </source>
</evidence>
<evidence type="ECO:0000256" key="2">
    <source>
        <dbReference type="ARBA" id="ARBA00007935"/>
    </source>
</evidence>
<comment type="similarity">
    <text evidence="2">Belongs to the binding-protein-dependent transport system permease family. FecCD subfamily.</text>
</comment>
<keyword evidence="11" id="KW-1185">Reference proteome</keyword>
<keyword evidence="4" id="KW-1003">Cell membrane</keyword>
<evidence type="ECO:0000256" key="1">
    <source>
        <dbReference type="ARBA" id="ARBA00004651"/>
    </source>
</evidence>
<sequence length="369" mass="38029">MSTVATSTPNQPPAPPSSGVDDARTTTDNDRRFTVSRPPGQVVFTVLTVVLTVLMVLAIGLGPLRLSPAEVLAAVVHPDTVAATHVHVVWELRIPRVLQAAIVGASLAVAGAALQGLFGNPLADPGIVGVSSGASLGAIMAIVLGLTTFGTWTVPLMSFFFGTGTTALIYVLARPGSRCGTAQLLLVGIAITAITGSINGFFTYLADSTELETAVFWSMGSLNRASWETVAVSLPFFVVGTAIMLSLAKALDVLSLGEKQAHHVGLNIGRTRILLVVSTAVVVAAAVAASGSIGFVGLVVPHIVRTVVGPGHRWLLPISLVGGAFMLVAADIGARIANPPSEVPIGLFTGMVGGPFFLWLLYRSGKARS</sequence>
<gene>
    <name evidence="10" type="ORF">CUTER_08420</name>
</gene>
<feature type="transmembrane region" description="Helical" evidence="9">
    <location>
        <begin position="272"/>
        <end position="294"/>
    </location>
</feature>
<comment type="subcellular location">
    <subcellularLocation>
        <location evidence="1">Cell membrane</location>
        <topology evidence="1">Multi-pass membrane protein</topology>
    </subcellularLocation>
</comment>
<evidence type="ECO:0000256" key="6">
    <source>
        <dbReference type="ARBA" id="ARBA00022989"/>
    </source>
</evidence>
<dbReference type="GO" id="GO:0022857">
    <property type="term" value="F:transmembrane transporter activity"/>
    <property type="evidence" value="ECO:0007669"/>
    <property type="project" value="InterPro"/>
</dbReference>
<dbReference type="InterPro" id="IPR000522">
    <property type="entry name" value="ABC_transptr_permease_BtuC"/>
</dbReference>